<dbReference type="Proteomes" id="UP000681967">
    <property type="component" value="Unassembled WGS sequence"/>
</dbReference>
<evidence type="ECO:0000313" key="2">
    <source>
        <dbReference type="EMBL" id="CAF4632358.1"/>
    </source>
</evidence>
<dbReference type="EMBL" id="CAJOBH010105029">
    <property type="protein sequence ID" value="CAF4632358.1"/>
    <property type="molecule type" value="Genomic_DNA"/>
</dbReference>
<feature type="region of interest" description="Disordered" evidence="1">
    <location>
        <begin position="1"/>
        <end position="43"/>
    </location>
</feature>
<reference evidence="3" key="1">
    <citation type="submission" date="2021-02" db="EMBL/GenBank/DDBJ databases">
        <authorList>
            <person name="Nowell W R."/>
        </authorList>
    </citation>
    <scope>NUCLEOTIDE SEQUENCE</scope>
</reference>
<dbReference type="Proteomes" id="UP000681720">
    <property type="component" value="Unassembled WGS sequence"/>
</dbReference>
<name>A0A8S3CL07_9BILA</name>
<accession>A0A8S3CL07</accession>
<dbReference type="PROSITE" id="PS50096">
    <property type="entry name" value="IQ"/>
    <property type="match status" value="1"/>
</dbReference>
<organism evidence="3 4">
    <name type="scientific">Rotaria magnacalcarata</name>
    <dbReference type="NCBI Taxonomy" id="392030"/>
    <lineage>
        <taxon>Eukaryota</taxon>
        <taxon>Metazoa</taxon>
        <taxon>Spiralia</taxon>
        <taxon>Gnathifera</taxon>
        <taxon>Rotifera</taxon>
        <taxon>Eurotatoria</taxon>
        <taxon>Bdelloidea</taxon>
        <taxon>Philodinida</taxon>
        <taxon>Philodinidae</taxon>
        <taxon>Rotaria</taxon>
    </lineage>
</organism>
<proteinExistence type="predicted"/>
<sequence length="61" mass="6885">PSSTSPETHKEYDNALNKNILSPSAEDNKVPEEHEEEEDNAAAVKIQAAYRGYRARKDLEK</sequence>
<gene>
    <name evidence="2" type="ORF">BYL167_LOCUS41415</name>
    <name evidence="3" type="ORF">GIL414_LOCUS53043</name>
</gene>
<dbReference type="CDD" id="cd23767">
    <property type="entry name" value="IQCD"/>
    <property type="match status" value="1"/>
</dbReference>
<evidence type="ECO:0000313" key="4">
    <source>
        <dbReference type="Proteomes" id="UP000681720"/>
    </source>
</evidence>
<dbReference type="Pfam" id="PF00612">
    <property type="entry name" value="IQ"/>
    <property type="match status" value="1"/>
</dbReference>
<dbReference type="SMART" id="SM00015">
    <property type="entry name" value="IQ"/>
    <property type="match status" value="1"/>
</dbReference>
<dbReference type="AlphaFoldDB" id="A0A8S3CL07"/>
<evidence type="ECO:0000313" key="3">
    <source>
        <dbReference type="EMBL" id="CAF4925681.1"/>
    </source>
</evidence>
<feature type="non-terminal residue" evidence="3">
    <location>
        <position position="1"/>
    </location>
</feature>
<protein>
    <submittedName>
        <fullName evidence="3">Uncharacterized protein</fullName>
    </submittedName>
</protein>
<dbReference type="EMBL" id="CAJOBJ010183140">
    <property type="protein sequence ID" value="CAF4925681.1"/>
    <property type="molecule type" value="Genomic_DNA"/>
</dbReference>
<evidence type="ECO:0000256" key="1">
    <source>
        <dbReference type="SAM" id="MobiDB-lite"/>
    </source>
</evidence>
<comment type="caution">
    <text evidence="3">The sequence shown here is derived from an EMBL/GenBank/DDBJ whole genome shotgun (WGS) entry which is preliminary data.</text>
</comment>
<dbReference type="InterPro" id="IPR000048">
    <property type="entry name" value="IQ_motif_EF-hand-BS"/>
</dbReference>
<dbReference type="Gene3D" id="1.20.5.190">
    <property type="match status" value="1"/>
</dbReference>